<dbReference type="EMBL" id="CM037159">
    <property type="protein sequence ID" value="KAH7866151.1"/>
    <property type="molecule type" value="Genomic_DNA"/>
</dbReference>
<evidence type="ECO:0000313" key="1">
    <source>
        <dbReference type="EMBL" id="KAH7866151.1"/>
    </source>
</evidence>
<gene>
    <name evidence="1" type="ORF">Vadar_016306</name>
</gene>
<evidence type="ECO:0000313" key="2">
    <source>
        <dbReference type="Proteomes" id="UP000828048"/>
    </source>
</evidence>
<accession>A0ACB7ZKJ3</accession>
<comment type="caution">
    <text evidence="1">The sequence shown here is derived from an EMBL/GenBank/DDBJ whole genome shotgun (WGS) entry which is preliminary data.</text>
</comment>
<keyword evidence="2" id="KW-1185">Reference proteome</keyword>
<proteinExistence type="predicted"/>
<sequence length="235" mass="26047">MVSIITKARASKPTLVFTDDDLPPERTTHKKSLYISLSCAKKWNPLVLVDNGLALNVCPQRTINKVGVPPESIKPSNQCVKGYDNSKRNVVGCVTLIVEVEALKQEVEFFVMDIPATFNLLLGRPWLHETRAVPSTLHQKVKFVVDGKVITMLGDSSIRPRSKCKGGDPVLELGLEAEETFLTGFSLDESRESTSANGKKGSLHEHACDQNDEKARVHSQIRSWKKKFARSAQHG</sequence>
<organism evidence="1 2">
    <name type="scientific">Vaccinium darrowii</name>
    <dbReference type="NCBI Taxonomy" id="229202"/>
    <lineage>
        <taxon>Eukaryota</taxon>
        <taxon>Viridiplantae</taxon>
        <taxon>Streptophyta</taxon>
        <taxon>Embryophyta</taxon>
        <taxon>Tracheophyta</taxon>
        <taxon>Spermatophyta</taxon>
        <taxon>Magnoliopsida</taxon>
        <taxon>eudicotyledons</taxon>
        <taxon>Gunneridae</taxon>
        <taxon>Pentapetalae</taxon>
        <taxon>asterids</taxon>
        <taxon>Ericales</taxon>
        <taxon>Ericaceae</taxon>
        <taxon>Vaccinioideae</taxon>
        <taxon>Vaccinieae</taxon>
        <taxon>Vaccinium</taxon>
    </lineage>
</organism>
<reference evidence="1 2" key="1">
    <citation type="journal article" date="2021" name="Hortic Res">
        <title>High-quality reference genome and annotation aids understanding of berry development for evergreen blueberry (Vaccinium darrowii).</title>
        <authorList>
            <person name="Yu J."/>
            <person name="Hulse-Kemp A.M."/>
            <person name="Babiker E."/>
            <person name="Staton M."/>
        </authorList>
    </citation>
    <scope>NUCLEOTIDE SEQUENCE [LARGE SCALE GENOMIC DNA]</scope>
    <source>
        <strain evidence="2">cv. NJ 8807/NJ 8810</strain>
        <tissue evidence="1">Young leaf</tissue>
    </source>
</reference>
<protein>
    <submittedName>
        <fullName evidence="1">Uncharacterized protein</fullName>
    </submittedName>
</protein>
<name>A0ACB7ZKJ3_9ERIC</name>
<dbReference type="Proteomes" id="UP000828048">
    <property type="component" value="Chromosome 9"/>
</dbReference>